<proteinExistence type="predicted"/>
<evidence type="ECO:0000313" key="3">
    <source>
        <dbReference type="Proteomes" id="UP000195570"/>
    </source>
</evidence>
<keyword evidence="1" id="KW-0175">Coiled coil</keyword>
<comment type="caution">
    <text evidence="2">The sequence shown here is derived from an EMBL/GenBank/DDBJ whole genome shotgun (WGS) entry which is preliminary data.</text>
</comment>
<feature type="coiled-coil region" evidence="1">
    <location>
        <begin position="28"/>
        <end position="99"/>
    </location>
</feature>
<dbReference type="VEuPathDB" id="TriTrypDB:TEOVI_000866500"/>
<dbReference type="GeneID" id="92382599"/>
<reference evidence="2" key="1">
    <citation type="submission" date="2016-09" db="EMBL/GenBank/DDBJ databases">
        <authorList>
            <person name="Hebert L."/>
            <person name="Moumen B."/>
        </authorList>
    </citation>
    <scope>NUCLEOTIDE SEQUENCE [LARGE SCALE GENOMIC DNA]</scope>
    <source>
        <strain evidence="2">OVI</strain>
    </source>
</reference>
<name>A0A1G4IA74_TRYEQ</name>
<accession>A0A1G4IA74</accession>
<dbReference type="AlphaFoldDB" id="A0A1G4IA74"/>
<protein>
    <submittedName>
        <fullName evidence="2">Uncharacterized protein</fullName>
    </submittedName>
</protein>
<gene>
    <name evidence="2" type="ORF">TEOVI_000866500</name>
</gene>
<keyword evidence="3" id="KW-1185">Reference proteome</keyword>
<evidence type="ECO:0000313" key="2">
    <source>
        <dbReference type="EMBL" id="SCU68797.1"/>
    </source>
</evidence>
<dbReference type="RefSeq" id="XP_067079880.1">
    <property type="nucleotide sequence ID" value="XM_067223779.1"/>
</dbReference>
<evidence type="ECO:0000256" key="1">
    <source>
        <dbReference type="SAM" id="Coils"/>
    </source>
</evidence>
<dbReference type="EMBL" id="CZPT02001074">
    <property type="protein sequence ID" value="SCU68797.1"/>
    <property type="molecule type" value="Genomic_DNA"/>
</dbReference>
<dbReference type="Proteomes" id="UP000195570">
    <property type="component" value="Unassembled WGS sequence"/>
</dbReference>
<sequence>MATLFLVDLAAAQTHANVDGINSLCLEIDFVERVAADFKQRIQGAEDNIRTLETEVKTFELAATCATDDEDALRLHALSAVAKKRAATARQELNNKRKQLQ</sequence>
<organism evidence="2 3">
    <name type="scientific">Trypanosoma equiperdum</name>
    <dbReference type="NCBI Taxonomy" id="5694"/>
    <lineage>
        <taxon>Eukaryota</taxon>
        <taxon>Discoba</taxon>
        <taxon>Euglenozoa</taxon>
        <taxon>Kinetoplastea</taxon>
        <taxon>Metakinetoplastina</taxon>
        <taxon>Trypanosomatida</taxon>
        <taxon>Trypanosomatidae</taxon>
        <taxon>Trypanosoma</taxon>
    </lineage>
</organism>